<organism evidence="1 2">
    <name type="scientific">Burkholderia puraquae</name>
    <dbReference type="NCBI Taxonomy" id="1904757"/>
    <lineage>
        <taxon>Bacteria</taxon>
        <taxon>Pseudomonadati</taxon>
        <taxon>Pseudomonadota</taxon>
        <taxon>Betaproteobacteria</taxon>
        <taxon>Burkholderiales</taxon>
        <taxon>Burkholderiaceae</taxon>
        <taxon>Burkholderia</taxon>
        <taxon>Burkholderia cepacia complex</taxon>
    </lineage>
</organism>
<dbReference type="EMBL" id="CADIKG010000025">
    <property type="protein sequence ID" value="CAB3769413.1"/>
    <property type="molecule type" value="Genomic_DNA"/>
</dbReference>
<name>A0A6J5ET96_9BURK</name>
<sequence length="140" mass="15311">MPLRRPASARPDAGLPAFPNRVAQAQQDEKGIVMITFKSKAAQDLDVLKDFAVYVLGLVGKQLGERGVITHDELDHAIAKLEGAVAQAKQERAEHAGHFHEDEADHAHHEVPPSLAQRVAPFLTMLREAKAGEADVHWGF</sequence>
<accession>A0A6J5ET96</accession>
<gene>
    <name evidence="1" type="ORF">LMG29660_06353</name>
</gene>
<dbReference type="Proteomes" id="UP000494135">
    <property type="component" value="Unassembled WGS sequence"/>
</dbReference>
<evidence type="ECO:0000313" key="2">
    <source>
        <dbReference type="Proteomes" id="UP000494135"/>
    </source>
</evidence>
<evidence type="ECO:0008006" key="3">
    <source>
        <dbReference type="Google" id="ProtNLM"/>
    </source>
</evidence>
<dbReference type="InterPro" id="IPR014991">
    <property type="entry name" value="DUF1840"/>
</dbReference>
<dbReference type="Pfam" id="PF08895">
    <property type="entry name" value="DUF1840"/>
    <property type="match status" value="1"/>
</dbReference>
<reference evidence="1 2" key="1">
    <citation type="submission" date="2020-04" db="EMBL/GenBank/DDBJ databases">
        <authorList>
            <person name="De Canck E."/>
        </authorList>
    </citation>
    <scope>NUCLEOTIDE SEQUENCE [LARGE SCALE GENOMIC DNA]</scope>
    <source>
        <strain evidence="1 2">LMG 29660</strain>
    </source>
</reference>
<evidence type="ECO:0000313" key="1">
    <source>
        <dbReference type="EMBL" id="CAB3769413.1"/>
    </source>
</evidence>
<protein>
    <recommendedName>
        <fullName evidence="3">DUF1840 domain-containing protein</fullName>
    </recommendedName>
</protein>
<proteinExistence type="predicted"/>
<dbReference type="AlphaFoldDB" id="A0A6J5ET96"/>